<sequence>MTAARLAAPLAETLVEICLEDVGGARLAAEAGADALEVCAGLVDGGTTPTLGFVQHCAAHAPGLEIRVLVRVRAGDFVHSEQEVDVMVADIEAVRASADGSVRLGFVVGTLTPDGTVDADAVRRLVAASADAPVTFHKAFDSVPDKPSALRLLGDLGVTRVLTSGGAGPAVDHLPLLADLVRRGGDDVRIAVGGGVRPGNVAQVVTETGAREVHLRAPGTVVSTGVSAGYDEGSRSVTSAAVLADVMAALGR</sequence>
<keyword evidence="2" id="KW-0963">Cytoplasm</keyword>
<evidence type="ECO:0000256" key="1">
    <source>
        <dbReference type="ARBA" id="ARBA00007768"/>
    </source>
</evidence>
<name>A0ABU5K7B7_9ACTN</name>
<dbReference type="InterPro" id="IPR036822">
    <property type="entry name" value="CutC-like_dom_sf"/>
</dbReference>
<dbReference type="Gene3D" id="3.20.20.380">
    <property type="entry name" value="Copper homeostasis (CutC) domain"/>
    <property type="match status" value="1"/>
</dbReference>
<dbReference type="Proteomes" id="UP001291999">
    <property type="component" value="Unassembled WGS sequence"/>
</dbReference>
<reference evidence="3 4" key="1">
    <citation type="submission" date="2023-11" db="EMBL/GenBank/DDBJ databases">
        <title>Novel species in genus Nocardioides.</title>
        <authorList>
            <person name="Zhou H."/>
        </authorList>
    </citation>
    <scope>NUCLEOTIDE SEQUENCE [LARGE SCALE GENOMIC DNA]</scope>
    <source>
        <strain evidence="3 4">S-58</strain>
    </source>
</reference>
<gene>
    <name evidence="2" type="primary">cutC</name>
    <name evidence="3" type="ORF">SFC79_03705</name>
</gene>
<dbReference type="PANTHER" id="PTHR12598:SF0">
    <property type="entry name" value="COPPER HOMEOSTASIS PROTEIN CUTC HOMOLOG"/>
    <property type="match status" value="1"/>
</dbReference>
<dbReference type="HAMAP" id="MF_00795">
    <property type="entry name" value="CutC"/>
    <property type="match status" value="1"/>
</dbReference>
<organism evidence="3 4">
    <name type="scientific">Nocardioides renjunii</name>
    <dbReference type="NCBI Taxonomy" id="3095075"/>
    <lineage>
        <taxon>Bacteria</taxon>
        <taxon>Bacillati</taxon>
        <taxon>Actinomycetota</taxon>
        <taxon>Actinomycetes</taxon>
        <taxon>Propionibacteriales</taxon>
        <taxon>Nocardioidaceae</taxon>
        <taxon>Nocardioides</taxon>
    </lineage>
</organism>
<accession>A0ABU5K7B7</accession>
<evidence type="ECO:0000256" key="2">
    <source>
        <dbReference type="HAMAP-Rule" id="MF_00795"/>
    </source>
</evidence>
<dbReference type="CDD" id="cd00945">
    <property type="entry name" value="Aldolase_Class_I"/>
    <property type="match status" value="1"/>
</dbReference>
<comment type="caution">
    <text evidence="3">The sequence shown here is derived from an EMBL/GenBank/DDBJ whole genome shotgun (WGS) entry which is preliminary data.</text>
</comment>
<keyword evidence="4" id="KW-1185">Reference proteome</keyword>
<comment type="subcellular location">
    <subcellularLocation>
        <location evidence="2">Cytoplasm</location>
    </subcellularLocation>
</comment>
<proteinExistence type="inferred from homology"/>
<evidence type="ECO:0000313" key="3">
    <source>
        <dbReference type="EMBL" id="MDZ5660861.1"/>
    </source>
</evidence>
<dbReference type="SUPFAM" id="SSF110395">
    <property type="entry name" value="CutC-like"/>
    <property type="match status" value="1"/>
</dbReference>
<comment type="similarity">
    <text evidence="1 2">Belongs to the CutC family.</text>
</comment>
<dbReference type="Pfam" id="PF03932">
    <property type="entry name" value="CutC"/>
    <property type="match status" value="1"/>
</dbReference>
<dbReference type="RefSeq" id="WP_322423264.1">
    <property type="nucleotide sequence ID" value="NZ_JAXQPW010000001.1"/>
</dbReference>
<dbReference type="PANTHER" id="PTHR12598">
    <property type="entry name" value="COPPER HOMEOSTASIS PROTEIN CUTC"/>
    <property type="match status" value="1"/>
</dbReference>
<comment type="caution">
    <text evidence="2">Once thought to be involved in copper homeostasis, experiments in E.coli have shown this is not the case.</text>
</comment>
<dbReference type="InterPro" id="IPR005627">
    <property type="entry name" value="CutC-like"/>
</dbReference>
<evidence type="ECO:0000313" key="4">
    <source>
        <dbReference type="Proteomes" id="UP001291999"/>
    </source>
</evidence>
<protein>
    <recommendedName>
        <fullName evidence="2">PF03932 family protein CutC</fullName>
    </recommendedName>
</protein>
<dbReference type="EMBL" id="JAXQPW010000001">
    <property type="protein sequence ID" value="MDZ5660861.1"/>
    <property type="molecule type" value="Genomic_DNA"/>
</dbReference>